<name>A0A8H9ETN1_STAPS</name>
<evidence type="ECO:0000256" key="2">
    <source>
        <dbReference type="SAM" id="MobiDB-lite"/>
    </source>
</evidence>
<dbReference type="Proteomes" id="UP000600220">
    <property type="component" value="Unassembled WGS sequence"/>
</dbReference>
<organism evidence="3 4">
    <name type="scientific">Staphylococcus pseudintermedius</name>
    <dbReference type="NCBI Taxonomy" id="283734"/>
    <lineage>
        <taxon>Bacteria</taxon>
        <taxon>Bacillati</taxon>
        <taxon>Bacillota</taxon>
        <taxon>Bacilli</taxon>
        <taxon>Bacillales</taxon>
        <taxon>Staphylococcaceae</taxon>
        <taxon>Staphylococcus</taxon>
        <taxon>Staphylococcus intermedius group</taxon>
    </lineage>
</organism>
<comment type="caution">
    <text evidence="3">The sequence shown here is derived from an EMBL/GenBank/DDBJ whole genome shotgun (WGS) entry which is preliminary data.</text>
</comment>
<reference evidence="3 4" key="1">
    <citation type="submission" date="2018-11" db="EMBL/GenBank/DDBJ databases">
        <authorList>
            <consortium name="Veterinary Laboratory Investigation and Response Network"/>
        </authorList>
    </citation>
    <scope>NUCLEOTIDE SEQUENCE [LARGE SCALE GENOMIC DNA]</scope>
    <source>
        <strain evidence="3 4">SPSE-18-VL-LA-PA-Ryan-0021</strain>
    </source>
</reference>
<feature type="compositionally biased region" description="Basic and acidic residues" evidence="2">
    <location>
        <begin position="296"/>
        <end position="305"/>
    </location>
</feature>
<feature type="compositionally biased region" description="Basic and acidic residues" evidence="2">
    <location>
        <begin position="263"/>
        <end position="281"/>
    </location>
</feature>
<keyword evidence="1" id="KW-0175">Coiled coil</keyword>
<evidence type="ECO:0000313" key="3">
    <source>
        <dbReference type="EMBL" id="EGQ4384396.1"/>
    </source>
</evidence>
<protein>
    <submittedName>
        <fullName evidence="3">Uncharacterized protein</fullName>
    </submittedName>
</protein>
<feature type="coiled-coil region" evidence="1">
    <location>
        <begin position="348"/>
        <end position="378"/>
    </location>
</feature>
<keyword evidence="4" id="KW-1185">Reference proteome</keyword>
<dbReference type="EMBL" id="AAXKXX010000004">
    <property type="protein sequence ID" value="EGQ4384396.1"/>
    <property type="molecule type" value="Genomic_DNA"/>
</dbReference>
<evidence type="ECO:0000313" key="4">
    <source>
        <dbReference type="Proteomes" id="UP000600220"/>
    </source>
</evidence>
<proteinExistence type="predicted"/>
<accession>A0A8H9ETN1</accession>
<feature type="region of interest" description="Disordered" evidence="2">
    <location>
        <begin position="225"/>
        <end position="310"/>
    </location>
</feature>
<gene>
    <name evidence="3" type="ORF">EGV54_04730</name>
</gene>
<dbReference type="AlphaFoldDB" id="A0A8H9ETN1"/>
<evidence type="ECO:0000256" key="1">
    <source>
        <dbReference type="SAM" id="Coils"/>
    </source>
</evidence>
<feature type="compositionally biased region" description="Acidic residues" evidence="2">
    <location>
        <begin position="282"/>
        <end position="295"/>
    </location>
</feature>
<sequence>MNKFSNSLPMSTQVLKTFESEENDLRFTKVKIWLMHLGENLNGSFFKQEVVEKAIPTLANTPIMGSISLIENRKDFLGHETDLVITDEGNIKEINTTVPFGVIPEDNNAQFETRVGDDMIERVYLTVEGILWNKWDDAIEILYGKNGVTSQSMEISEDYKAYFDGRILIFDEFKFYGACLLGSDIIPAMKNSTVELRFSANTKDFINEKMSQFEAIKFSLSEGGNTLSKKDKTKFDESEDQDVSLGEDTEELGDGLEEEEGQDDLHKDTEEDSDKENSHEDESSDEEEDEEDEELKAESDSKSVKEQVTVDVQDIEEAAEVHKEIQKAQEELPKVTDLIKVLGKEYSVEDIANLLKELNEVKEKYSALEQQVHQEKVTSLFNSYSSKLTSDELEELKAKSDKLSITELETEIFATIGKKSLTNDQSASAYSADSATQFNKVGVSSKENKLSKFDAILEELK</sequence>
<feature type="compositionally biased region" description="Acidic residues" evidence="2">
    <location>
        <begin position="237"/>
        <end position="262"/>
    </location>
</feature>